<dbReference type="PANTHER" id="PTHR30087:SF1">
    <property type="entry name" value="HYPOTHETICAL CYTOSOLIC PROTEIN"/>
    <property type="match status" value="1"/>
</dbReference>
<sequence length="159" mass="17459">MKGRILISACLMGQPVRYDGRANDSKVAAFQQQILHWQQQQRLVIACPETLGGLPTPRPAAEIRDGRIISRDGDDFSRQFHLGAEKTLRLAQQHDVVVALLADRSPSCGANGIYDGSFSATLTTGMGVTAALLSQHGIRCFNPPQFDALQHWLQQHDTP</sequence>
<dbReference type="Pfam" id="PF04463">
    <property type="entry name" value="2-thiour_desulf"/>
    <property type="match status" value="1"/>
</dbReference>
<reference evidence="2" key="1">
    <citation type="journal article" date="2019" name="Int. J. Syst. Evol. Microbiol.">
        <title>The Global Catalogue of Microorganisms (GCM) 10K type strain sequencing project: providing services to taxonomists for standard genome sequencing and annotation.</title>
        <authorList>
            <consortium name="The Broad Institute Genomics Platform"/>
            <consortium name="The Broad Institute Genome Sequencing Center for Infectious Disease"/>
            <person name="Wu L."/>
            <person name="Ma J."/>
        </authorList>
    </citation>
    <scope>NUCLEOTIDE SEQUENCE [LARGE SCALE GENOMIC DNA]</scope>
    <source>
        <strain evidence="2">KCTC 42424</strain>
    </source>
</reference>
<evidence type="ECO:0000313" key="2">
    <source>
        <dbReference type="Proteomes" id="UP001595722"/>
    </source>
</evidence>
<dbReference type="RefSeq" id="WP_376866475.1">
    <property type="nucleotide sequence ID" value="NZ_JBHRYB010000008.1"/>
</dbReference>
<dbReference type="InterPro" id="IPR007553">
    <property type="entry name" value="2-thiour_desulf"/>
</dbReference>
<gene>
    <name evidence="1" type="ORF">ACFOMG_10350</name>
</gene>
<comment type="caution">
    <text evidence="1">The sequence shown here is derived from an EMBL/GenBank/DDBJ whole genome shotgun (WGS) entry which is preliminary data.</text>
</comment>
<protein>
    <submittedName>
        <fullName evidence="1">DUF523 domain-containing protein</fullName>
    </submittedName>
</protein>
<accession>A0ABV7VUT5</accession>
<dbReference type="Proteomes" id="UP001595722">
    <property type="component" value="Unassembled WGS sequence"/>
</dbReference>
<organism evidence="1 2">
    <name type="scientific">Bacterioplanoides pacificum</name>
    <dbReference type="NCBI Taxonomy" id="1171596"/>
    <lineage>
        <taxon>Bacteria</taxon>
        <taxon>Pseudomonadati</taxon>
        <taxon>Pseudomonadota</taxon>
        <taxon>Gammaproteobacteria</taxon>
        <taxon>Oceanospirillales</taxon>
        <taxon>Oceanospirillaceae</taxon>
        <taxon>Bacterioplanoides</taxon>
    </lineage>
</organism>
<evidence type="ECO:0000313" key="1">
    <source>
        <dbReference type="EMBL" id="MFC3680496.1"/>
    </source>
</evidence>
<name>A0ABV7VUT5_9GAMM</name>
<dbReference type="PANTHER" id="PTHR30087">
    <property type="entry name" value="INNER MEMBRANE PROTEIN"/>
    <property type="match status" value="1"/>
</dbReference>
<dbReference type="EMBL" id="JBHRYB010000008">
    <property type="protein sequence ID" value="MFC3680496.1"/>
    <property type="molecule type" value="Genomic_DNA"/>
</dbReference>
<keyword evidence="2" id="KW-1185">Reference proteome</keyword>
<proteinExistence type="predicted"/>